<reference evidence="1" key="2">
    <citation type="journal article" date="2023" name="ISME Commun">
        <title>Characterization of a bloom-associated alphaproteobacterial lineage, 'Candidatus Phycosocius': insights into freshwater algal-bacterial interactions.</title>
        <authorList>
            <person name="Tanabe Y."/>
            <person name="Yamaguchi H."/>
            <person name="Yoshida M."/>
            <person name="Kai A."/>
            <person name="Okazaki Y."/>
        </authorList>
    </citation>
    <scope>NUCLEOTIDE SEQUENCE</scope>
    <source>
        <strain evidence="1">BOTRYCO-1</strain>
    </source>
</reference>
<organism evidence="1 2">
    <name type="scientific">Candidatus Phycosocius spiralis</name>
    <dbReference type="NCBI Taxonomy" id="2815099"/>
    <lineage>
        <taxon>Bacteria</taxon>
        <taxon>Pseudomonadati</taxon>
        <taxon>Pseudomonadota</taxon>
        <taxon>Alphaproteobacteria</taxon>
        <taxon>Caulobacterales</taxon>
        <taxon>Caulobacterales incertae sedis</taxon>
        <taxon>Candidatus Phycosocius</taxon>
    </lineage>
</organism>
<evidence type="ECO:0000313" key="2">
    <source>
        <dbReference type="Proteomes" id="UP001161064"/>
    </source>
</evidence>
<proteinExistence type="predicted"/>
<protein>
    <submittedName>
        <fullName evidence="1">Uncharacterized protein</fullName>
    </submittedName>
</protein>
<accession>A0ABQ4PSG8</accession>
<evidence type="ECO:0000313" key="1">
    <source>
        <dbReference type="EMBL" id="GIU65950.1"/>
    </source>
</evidence>
<name>A0ABQ4PSG8_9PROT</name>
<keyword evidence="2" id="KW-1185">Reference proteome</keyword>
<dbReference type="EMBL" id="BPFZ01000001">
    <property type="protein sequence ID" value="GIU65950.1"/>
    <property type="molecule type" value="Genomic_DNA"/>
</dbReference>
<dbReference type="Proteomes" id="UP001161064">
    <property type="component" value="Unassembled WGS sequence"/>
</dbReference>
<reference evidence="1" key="1">
    <citation type="submission" date="2021-05" db="EMBL/GenBank/DDBJ databases">
        <authorList>
            <person name="Tanabe Y."/>
        </authorList>
    </citation>
    <scope>NUCLEOTIDE SEQUENCE</scope>
    <source>
        <strain evidence="1">BOTRYCO-1</strain>
    </source>
</reference>
<gene>
    <name evidence="1" type="ORF">PsB1_0104</name>
</gene>
<sequence length="95" mass="10197">MTWAAHRFLVHLGHAGIEPLPPFTKPGCERNIIRNRNSPLGQHLLEGGLGEKSIAQGSIGPATFEPDRPQGQSLAQIAKLYVEADPVGRPPPTAD</sequence>
<comment type="caution">
    <text evidence="1">The sequence shown here is derived from an EMBL/GenBank/DDBJ whole genome shotgun (WGS) entry which is preliminary data.</text>
</comment>